<accession>A0A162TFF4</accession>
<gene>
    <name evidence="2" type="ORF">PHYBLDRAFT_69234</name>
</gene>
<dbReference type="InParanoid" id="A0A162TFF4"/>
<dbReference type="EMBL" id="KV440996">
    <property type="protein sequence ID" value="OAD68162.1"/>
    <property type="molecule type" value="Genomic_DNA"/>
</dbReference>
<dbReference type="VEuPathDB" id="FungiDB:PHYBLDRAFT_69234"/>
<proteinExistence type="predicted"/>
<sequence length="104" mass="12138">MLYKIHRPNPIFTRTEPEEYTRTCNSAKQHHQPKEEKEKKRLHVLSYIQADNDIIIAKWLNGSSACVHAYMEGCNRYFFWSGHLAQGPQSLIPTLVLHPPYSET</sequence>
<name>A0A162TFF4_PHYB8</name>
<evidence type="ECO:0000256" key="1">
    <source>
        <dbReference type="SAM" id="MobiDB-lite"/>
    </source>
</evidence>
<feature type="region of interest" description="Disordered" evidence="1">
    <location>
        <begin position="17"/>
        <end position="38"/>
    </location>
</feature>
<dbReference type="Proteomes" id="UP000077315">
    <property type="component" value="Unassembled WGS sequence"/>
</dbReference>
<dbReference type="GeneID" id="29002977"/>
<keyword evidence="3" id="KW-1185">Reference proteome</keyword>
<evidence type="ECO:0000313" key="2">
    <source>
        <dbReference type="EMBL" id="OAD68162.1"/>
    </source>
</evidence>
<evidence type="ECO:0000313" key="3">
    <source>
        <dbReference type="Proteomes" id="UP000077315"/>
    </source>
</evidence>
<protein>
    <submittedName>
        <fullName evidence="2">Uncharacterized protein</fullName>
    </submittedName>
</protein>
<dbReference type="RefSeq" id="XP_018286202.1">
    <property type="nucleotide sequence ID" value="XM_018442071.1"/>
</dbReference>
<organism evidence="2 3">
    <name type="scientific">Phycomyces blakesleeanus (strain ATCC 8743b / DSM 1359 / FGSC 10004 / NBRC 33097 / NRRL 1555)</name>
    <dbReference type="NCBI Taxonomy" id="763407"/>
    <lineage>
        <taxon>Eukaryota</taxon>
        <taxon>Fungi</taxon>
        <taxon>Fungi incertae sedis</taxon>
        <taxon>Mucoromycota</taxon>
        <taxon>Mucoromycotina</taxon>
        <taxon>Mucoromycetes</taxon>
        <taxon>Mucorales</taxon>
        <taxon>Phycomycetaceae</taxon>
        <taxon>Phycomyces</taxon>
    </lineage>
</organism>
<reference evidence="3" key="1">
    <citation type="submission" date="2015-06" db="EMBL/GenBank/DDBJ databases">
        <title>Expansion of signal transduction pathways in fungi by whole-genome duplication.</title>
        <authorList>
            <consortium name="DOE Joint Genome Institute"/>
            <person name="Corrochano L.M."/>
            <person name="Kuo A."/>
            <person name="Marcet-Houben M."/>
            <person name="Polaino S."/>
            <person name="Salamov A."/>
            <person name="Villalobos J.M."/>
            <person name="Alvarez M.I."/>
            <person name="Avalos J."/>
            <person name="Benito E.P."/>
            <person name="Benoit I."/>
            <person name="Burger G."/>
            <person name="Camino L.P."/>
            <person name="Canovas D."/>
            <person name="Cerda-Olmedo E."/>
            <person name="Cheng J.-F."/>
            <person name="Dominguez A."/>
            <person name="Elias M."/>
            <person name="Eslava A.P."/>
            <person name="Glaser F."/>
            <person name="Grimwood J."/>
            <person name="Gutierrez G."/>
            <person name="Heitman J."/>
            <person name="Henrissat B."/>
            <person name="Iturriaga E.A."/>
            <person name="Lang B.F."/>
            <person name="Lavin J.L."/>
            <person name="Lee S."/>
            <person name="Li W."/>
            <person name="Lindquist E."/>
            <person name="Lopez-Garcia S."/>
            <person name="Luque E.M."/>
            <person name="Marcos A.T."/>
            <person name="Martin J."/>
            <person name="McCluskey K."/>
            <person name="Medina H.R."/>
            <person name="Miralles-Duran A."/>
            <person name="Miyazaki A."/>
            <person name="Munoz-Torres E."/>
            <person name="Oguiza J.A."/>
            <person name="Ohm R."/>
            <person name="Olmedo M."/>
            <person name="Orejas M."/>
            <person name="Ortiz-Castellanos L."/>
            <person name="Pisabarro A.G."/>
            <person name="Rodriguez-Romero J."/>
            <person name="Ruiz-Herrera J."/>
            <person name="Ruiz-Vazquez R."/>
            <person name="Sanz C."/>
            <person name="Schackwitz W."/>
            <person name="Schmutz J."/>
            <person name="Shahriari M."/>
            <person name="Shelest E."/>
            <person name="Silva-Franco F."/>
            <person name="Soanes D."/>
            <person name="Syed K."/>
            <person name="Tagua V.G."/>
            <person name="Talbot N.J."/>
            <person name="Thon M."/>
            <person name="De vries R.P."/>
            <person name="Wiebenga A."/>
            <person name="Yadav J.S."/>
            <person name="Braun E.L."/>
            <person name="Baker S."/>
            <person name="Garre V."/>
            <person name="Horwitz B."/>
            <person name="Torres-Martinez S."/>
            <person name="Idnurm A."/>
            <person name="Herrera-Estrella A."/>
            <person name="Gabaldon T."/>
            <person name="Grigoriev I.V."/>
        </authorList>
    </citation>
    <scope>NUCLEOTIDE SEQUENCE [LARGE SCALE GENOMIC DNA]</scope>
    <source>
        <strain evidence="3">NRRL 1555(-)</strain>
    </source>
</reference>
<dbReference type="AlphaFoldDB" id="A0A162TFF4"/>